<name>A0ACB8AVB0_9AGAM</name>
<evidence type="ECO:0000313" key="2">
    <source>
        <dbReference type="Proteomes" id="UP000790709"/>
    </source>
</evidence>
<gene>
    <name evidence="1" type="ORF">BV22DRAFT_1042510</name>
</gene>
<comment type="caution">
    <text evidence="1">The sequence shown here is derived from an EMBL/GenBank/DDBJ whole genome shotgun (WGS) entry which is preliminary data.</text>
</comment>
<protein>
    <submittedName>
        <fullName evidence="1">Uncharacterized protein</fullName>
    </submittedName>
</protein>
<feature type="non-terminal residue" evidence="1">
    <location>
        <position position="72"/>
    </location>
</feature>
<sequence length="72" mass="7901">MPASASASYVSGLGRRTPTVPYSVIVGDAKTEYETFLDTRQQQAGGFETPLTWAPSRTLLKLNKILSLKLDR</sequence>
<evidence type="ECO:0000313" key="1">
    <source>
        <dbReference type="EMBL" id="KAH7916906.1"/>
    </source>
</evidence>
<reference evidence="1" key="1">
    <citation type="journal article" date="2021" name="New Phytol.">
        <title>Evolutionary innovations through gain and loss of genes in the ectomycorrhizal Boletales.</title>
        <authorList>
            <person name="Wu G."/>
            <person name="Miyauchi S."/>
            <person name="Morin E."/>
            <person name="Kuo A."/>
            <person name="Drula E."/>
            <person name="Varga T."/>
            <person name="Kohler A."/>
            <person name="Feng B."/>
            <person name="Cao Y."/>
            <person name="Lipzen A."/>
            <person name="Daum C."/>
            <person name="Hundley H."/>
            <person name="Pangilinan J."/>
            <person name="Johnson J."/>
            <person name="Barry K."/>
            <person name="LaButti K."/>
            <person name="Ng V."/>
            <person name="Ahrendt S."/>
            <person name="Min B."/>
            <person name="Choi I.G."/>
            <person name="Park H."/>
            <person name="Plett J.M."/>
            <person name="Magnuson J."/>
            <person name="Spatafora J.W."/>
            <person name="Nagy L.G."/>
            <person name="Henrissat B."/>
            <person name="Grigoriev I.V."/>
            <person name="Yang Z.L."/>
            <person name="Xu J."/>
            <person name="Martin F.M."/>
        </authorList>
    </citation>
    <scope>NUCLEOTIDE SEQUENCE</scope>
    <source>
        <strain evidence="1">KUC20120723A-06</strain>
    </source>
</reference>
<dbReference type="EMBL" id="MU267474">
    <property type="protein sequence ID" value="KAH7916906.1"/>
    <property type="molecule type" value="Genomic_DNA"/>
</dbReference>
<dbReference type="Proteomes" id="UP000790709">
    <property type="component" value="Unassembled WGS sequence"/>
</dbReference>
<organism evidence="1 2">
    <name type="scientific">Leucogyrophana mollusca</name>
    <dbReference type="NCBI Taxonomy" id="85980"/>
    <lineage>
        <taxon>Eukaryota</taxon>
        <taxon>Fungi</taxon>
        <taxon>Dikarya</taxon>
        <taxon>Basidiomycota</taxon>
        <taxon>Agaricomycotina</taxon>
        <taxon>Agaricomycetes</taxon>
        <taxon>Agaricomycetidae</taxon>
        <taxon>Boletales</taxon>
        <taxon>Boletales incertae sedis</taxon>
        <taxon>Leucogyrophana</taxon>
    </lineage>
</organism>
<accession>A0ACB8AVB0</accession>
<keyword evidence="2" id="KW-1185">Reference proteome</keyword>
<proteinExistence type="predicted"/>